<evidence type="ECO:0000256" key="1">
    <source>
        <dbReference type="SAM" id="MobiDB-lite"/>
    </source>
</evidence>
<dbReference type="EMBL" id="NSJV01000527">
    <property type="protein sequence ID" value="PAU45825.1"/>
    <property type="molecule type" value="Genomic_DNA"/>
</dbReference>
<reference evidence="2 3" key="1">
    <citation type="submission" date="2017-08" db="EMBL/GenBank/DDBJ databases">
        <title>Genome sequence of Streptomyces albireticuli NRRL B-1670.</title>
        <authorList>
            <person name="Graham D.E."/>
            <person name="Mahan K.M."/>
            <person name="Klingeman D.M."/>
            <person name="Hettich R.L."/>
            <person name="Parry R.J."/>
            <person name="Spain J.C."/>
        </authorList>
    </citation>
    <scope>NUCLEOTIDE SEQUENCE [LARGE SCALE GENOMIC DNA]</scope>
    <source>
        <strain evidence="2 3">NRRL B-1670</strain>
    </source>
</reference>
<gene>
    <name evidence="2" type="ORF">CK936_27325</name>
</gene>
<sequence>MDPSGATRAAPAAPGLPARRRAAARGRCGPPGWLRLSAPGHAGSSPGGSGDDTGTGTGTARRLRLPEPGRTGSPRSAPRSG</sequence>
<accession>A0A2A2D2S9</accession>
<keyword evidence="3" id="KW-1185">Reference proteome</keyword>
<evidence type="ECO:0000313" key="3">
    <source>
        <dbReference type="Proteomes" id="UP000218944"/>
    </source>
</evidence>
<feature type="compositionally biased region" description="Low complexity" evidence="1">
    <location>
        <begin position="25"/>
        <end position="44"/>
    </location>
</feature>
<proteinExistence type="predicted"/>
<feature type="region of interest" description="Disordered" evidence="1">
    <location>
        <begin position="1"/>
        <end position="81"/>
    </location>
</feature>
<dbReference type="AlphaFoldDB" id="A0A2A2D2S9"/>
<feature type="compositionally biased region" description="Gly residues" evidence="1">
    <location>
        <begin position="45"/>
        <end position="57"/>
    </location>
</feature>
<feature type="compositionally biased region" description="Low complexity" evidence="1">
    <location>
        <begin position="1"/>
        <end position="17"/>
    </location>
</feature>
<organism evidence="2 3">
    <name type="scientific">Streptomyces albireticuli</name>
    <dbReference type="NCBI Taxonomy" id="1940"/>
    <lineage>
        <taxon>Bacteria</taxon>
        <taxon>Bacillati</taxon>
        <taxon>Actinomycetota</taxon>
        <taxon>Actinomycetes</taxon>
        <taxon>Kitasatosporales</taxon>
        <taxon>Streptomycetaceae</taxon>
        <taxon>Streptomyces</taxon>
    </lineage>
</organism>
<comment type="caution">
    <text evidence="2">The sequence shown here is derived from an EMBL/GenBank/DDBJ whole genome shotgun (WGS) entry which is preliminary data.</text>
</comment>
<dbReference type="Proteomes" id="UP000218944">
    <property type="component" value="Unassembled WGS sequence"/>
</dbReference>
<evidence type="ECO:0000313" key="2">
    <source>
        <dbReference type="EMBL" id="PAU45825.1"/>
    </source>
</evidence>
<name>A0A2A2D2S9_9ACTN</name>
<protein>
    <submittedName>
        <fullName evidence="2">Uncharacterized protein</fullName>
    </submittedName>
</protein>
<feature type="non-terminal residue" evidence="2">
    <location>
        <position position="81"/>
    </location>
</feature>